<organism evidence="3 4">
    <name type="scientific">Aequorivita aquimaris</name>
    <dbReference type="NCBI Taxonomy" id="1548749"/>
    <lineage>
        <taxon>Bacteria</taxon>
        <taxon>Pseudomonadati</taxon>
        <taxon>Bacteroidota</taxon>
        <taxon>Flavobacteriia</taxon>
        <taxon>Flavobacteriales</taxon>
        <taxon>Flavobacteriaceae</taxon>
        <taxon>Aequorivita</taxon>
    </lineage>
</organism>
<dbReference type="InterPro" id="IPR006116">
    <property type="entry name" value="NT_2-5OAS_ClassI-CCAase"/>
</dbReference>
<gene>
    <name evidence="3" type="ORF">LS48_01180</name>
</gene>
<dbReference type="RefSeq" id="WP_062619133.1">
    <property type="nucleotide sequence ID" value="NZ_JRWG01000001.1"/>
</dbReference>
<dbReference type="Proteomes" id="UP000070138">
    <property type="component" value="Unassembled WGS sequence"/>
</dbReference>
<proteinExistence type="predicted"/>
<reference evidence="4" key="1">
    <citation type="submission" date="2014-10" db="EMBL/GenBank/DDBJ databases">
        <title>Genome sequencing of Vitellibacter sp. D-24.</title>
        <authorList>
            <person name="Thevarajoo S."/>
            <person name="Selvaratnam C."/>
            <person name="Goh K.M."/>
            <person name="Chong C.S."/>
        </authorList>
    </citation>
    <scope>NUCLEOTIDE SEQUENCE [LARGE SCALE GENOMIC DNA]</scope>
    <source>
        <strain evidence="4">D-24</strain>
    </source>
</reference>
<dbReference type="AlphaFoldDB" id="A0A137RLS5"/>
<protein>
    <recommendedName>
        <fullName evidence="2">Type II CBASS E2 protein domain-containing protein</fullName>
    </recommendedName>
</protein>
<name>A0A137RLS5_9FLAO</name>
<keyword evidence="4" id="KW-1185">Reference proteome</keyword>
<dbReference type="GO" id="GO:0016779">
    <property type="term" value="F:nucleotidyltransferase activity"/>
    <property type="evidence" value="ECO:0007669"/>
    <property type="project" value="InterPro"/>
</dbReference>
<dbReference type="GO" id="GO:0051607">
    <property type="term" value="P:defense response to virus"/>
    <property type="evidence" value="ECO:0007669"/>
    <property type="project" value="UniProtKB-KW"/>
</dbReference>
<dbReference type="EMBL" id="JRWG01000001">
    <property type="protein sequence ID" value="KXO01117.1"/>
    <property type="molecule type" value="Genomic_DNA"/>
</dbReference>
<dbReference type="OrthoDB" id="1118920at2"/>
<sequence length="544" mass="63698">MNFQEYLYNHGFQREDLLARLAESLELGETRSKKMETAYNAIYDLLKGDPVFFSKIDFVVYPQGSKAIGTTTKPIGKDEFDLDIVVQIRDLYYKYSSSEIYNHLIRVFTENEVYRIKLEPKNRCARINYSGDFHLDVLPGCIIIENGDRLKVPDRELASWTSSFPKGYSGWFLDRARDVRQPILLRKAFSDFVSLNEAKAEQEDLPSENIYLKEPLKRAVQLTKRYRDVYFSEKPKYRTSSIILTTIFAQFYQGEASIYETIDNVLNRILEHYSEYQQLFESRGVYKRIKVLNPVDPEEDFTDKWDKDNEYYIQFIAFAKSYKEKWERLKKGDFGIAEELFGSTRTKTILKAQMEDFSRGQGDTLEKAGLTILTGNNYVDSRGNITENKGYKSAPNRNYGGLELKLNQGNLIKDSKNYIAAHIQKQFIEDNFPWLWTMVKDGKLLGKGKIKPNGCKKEYELLVEYDINRTGRKERVFVLNDNKIQFGNTPHLYPGNSLCLYYPKDLPLFLDLNFVDVIPWISEWLVMYELWNKYGVWLADEVKH</sequence>
<dbReference type="STRING" id="1548749.LS48_01180"/>
<comment type="caution">
    <text evidence="3">The sequence shown here is derived from an EMBL/GenBank/DDBJ whole genome shotgun (WGS) entry which is preliminary data.</text>
</comment>
<dbReference type="Pfam" id="PF18144">
    <property type="entry name" value="SMODS"/>
    <property type="match status" value="1"/>
</dbReference>
<evidence type="ECO:0000313" key="3">
    <source>
        <dbReference type="EMBL" id="KXO01117.1"/>
    </source>
</evidence>
<keyword evidence="1" id="KW-0051">Antiviral defense</keyword>
<evidence type="ECO:0000256" key="1">
    <source>
        <dbReference type="ARBA" id="ARBA00023118"/>
    </source>
</evidence>
<dbReference type="InterPro" id="IPR058588">
    <property type="entry name" value="E2-CBASS"/>
</dbReference>
<dbReference type="CDD" id="cd05400">
    <property type="entry name" value="NT_2-5OAS_ClassI-CCAase"/>
    <property type="match status" value="1"/>
</dbReference>
<reference evidence="3 4" key="2">
    <citation type="journal article" date="2016" name="Int. J. Syst. Evol. Microbiol.">
        <title>Vitellibacter aquimaris sp. nov., a marine bacterium isolated from seawater.</title>
        <authorList>
            <person name="Thevarajoo S."/>
            <person name="Selvaratnam C."/>
            <person name="Goh K.M."/>
            <person name="Hong K.W."/>
            <person name="Chan X.Y."/>
            <person name="Chan K.G."/>
            <person name="Chong C.S."/>
        </authorList>
    </citation>
    <scope>NUCLEOTIDE SEQUENCE [LARGE SCALE GENOMIC DNA]</scope>
    <source>
        <strain evidence="3 4">D-24</strain>
    </source>
</reference>
<dbReference type="Pfam" id="PF26395">
    <property type="entry name" value="E2-CBASS"/>
    <property type="match status" value="1"/>
</dbReference>
<accession>A0A137RLS5</accession>
<evidence type="ECO:0000259" key="2">
    <source>
        <dbReference type="Pfam" id="PF26395"/>
    </source>
</evidence>
<evidence type="ECO:0000313" key="4">
    <source>
        <dbReference type="Proteomes" id="UP000070138"/>
    </source>
</evidence>
<feature type="domain" description="Type II CBASS E2 protein" evidence="2">
    <location>
        <begin position="424"/>
        <end position="542"/>
    </location>
</feature>